<keyword evidence="1" id="KW-0472">Membrane</keyword>
<accession>A0A8H6S2R9</accession>
<dbReference type="GeneID" id="59351695"/>
<keyword evidence="1" id="KW-1133">Transmembrane helix</keyword>
<reference evidence="2" key="1">
    <citation type="submission" date="2020-05" db="EMBL/GenBank/DDBJ databases">
        <title>Mycena genomes resolve the evolution of fungal bioluminescence.</title>
        <authorList>
            <person name="Tsai I.J."/>
        </authorList>
    </citation>
    <scope>NUCLEOTIDE SEQUENCE</scope>
    <source>
        <strain evidence="2">171206Taipei</strain>
    </source>
</reference>
<evidence type="ECO:0000256" key="1">
    <source>
        <dbReference type="SAM" id="Phobius"/>
    </source>
</evidence>
<keyword evidence="3" id="KW-1185">Reference proteome</keyword>
<sequence length="139" mass="15683">MPREPCHQYRVSGSLAGCGSRPQGANSSLSASKYLGNAVWTDSQIRLPSSFPRLGLCTLPDTIQMPLPNITLLFGPMLIGVVLNVLLYGIMVTQMFKYYHEYPRDPKWIRYFMLYLFVLATAVVVTHLARGRYQESHGE</sequence>
<feature type="transmembrane region" description="Helical" evidence="1">
    <location>
        <begin position="108"/>
        <end position="129"/>
    </location>
</feature>
<comment type="caution">
    <text evidence="2">The sequence shown here is derived from an EMBL/GenBank/DDBJ whole genome shotgun (WGS) entry which is preliminary data.</text>
</comment>
<name>A0A8H6S2R9_9AGAR</name>
<dbReference type="RefSeq" id="XP_037214385.1">
    <property type="nucleotide sequence ID" value="XM_037369179.1"/>
</dbReference>
<gene>
    <name evidence="2" type="ORF">MIND_01270100</name>
</gene>
<feature type="transmembrane region" description="Helical" evidence="1">
    <location>
        <begin position="72"/>
        <end position="96"/>
    </location>
</feature>
<dbReference type="Proteomes" id="UP000636479">
    <property type="component" value="Unassembled WGS sequence"/>
</dbReference>
<dbReference type="OrthoDB" id="3265526at2759"/>
<evidence type="ECO:0000313" key="3">
    <source>
        <dbReference type="Proteomes" id="UP000636479"/>
    </source>
</evidence>
<organism evidence="2 3">
    <name type="scientific">Mycena indigotica</name>
    <dbReference type="NCBI Taxonomy" id="2126181"/>
    <lineage>
        <taxon>Eukaryota</taxon>
        <taxon>Fungi</taxon>
        <taxon>Dikarya</taxon>
        <taxon>Basidiomycota</taxon>
        <taxon>Agaricomycotina</taxon>
        <taxon>Agaricomycetes</taxon>
        <taxon>Agaricomycetidae</taxon>
        <taxon>Agaricales</taxon>
        <taxon>Marasmiineae</taxon>
        <taxon>Mycenaceae</taxon>
        <taxon>Mycena</taxon>
    </lineage>
</organism>
<protein>
    <submittedName>
        <fullName evidence="2">Uncharacterized protein</fullName>
    </submittedName>
</protein>
<keyword evidence="1" id="KW-0812">Transmembrane</keyword>
<dbReference type="AlphaFoldDB" id="A0A8H6S2R9"/>
<dbReference type="EMBL" id="JACAZF010000013">
    <property type="protein sequence ID" value="KAF7291263.1"/>
    <property type="molecule type" value="Genomic_DNA"/>
</dbReference>
<proteinExistence type="predicted"/>
<evidence type="ECO:0000313" key="2">
    <source>
        <dbReference type="EMBL" id="KAF7291263.1"/>
    </source>
</evidence>